<dbReference type="Proteomes" id="UP000692954">
    <property type="component" value="Unassembled WGS sequence"/>
</dbReference>
<protein>
    <submittedName>
        <fullName evidence="4">Uncharacterized protein</fullName>
    </submittedName>
</protein>
<gene>
    <name evidence="4" type="ORF">PSON_ATCC_30995.1.T3160001</name>
</gene>
<dbReference type="EMBL" id="CAJJDN010000315">
    <property type="protein sequence ID" value="CAD8130676.1"/>
    <property type="molecule type" value="Genomic_DNA"/>
</dbReference>
<proteinExistence type="predicted"/>
<evidence type="ECO:0000313" key="4">
    <source>
        <dbReference type="EMBL" id="CAD8130676.1"/>
    </source>
</evidence>
<dbReference type="OrthoDB" id="305529at2759"/>
<dbReference type="AlphaFoldDB" id="A0A8S1RS58"/>
<dbReference type="PANTHER" id="PTHR38934">
    <property type="entry name" value="HYPHALLY REGULATED CELL WALL PROTEIN 1"/>
    <property type="match status" value="1"/>
</dbReference>
<keyword evidence="3" id="KW-1015">Disulfide bond</keyword>
<evidence type="ECO:0000256" key="3">
    <source>
        <dbReference type="ARBA" id="ARBA00023157"/>
    </source>
</evidence>
<accession>A0A8S1RS58</accession>
<dbReference type="InterPro" id="IPR011936">
    <property type="entry name" value="Myxo_disulph_rpt"/>
</dbReference>
<sequence length="844" mass="97231">MGAKWILKEDYNNIKQNWYLFKGQSAISVLNSESYLGGENKFKEDTILEHYYNLQSHNQVTIKIRAIFSSCVEYFEVQLDDMGSIIDRSQFTPLIVIDLEISYFHTSQSAFFSLKAFRLSTCSNSNTWWGIFAVEIHVSNCQEFEDYCEPGSNNRWLLLNSLLHFKLRDWQITSGGATSTYNFPASKICAYTLSNESKIKFKLFFEKQPDQITILINNFQTLWPINKYFNYYTESGSPKWWIYNIEIDINNHKSDLLSIVLLLLESKPSNEVSVFDFFVFYQEQNIILAPILGCLNNVGLYCFSCEIGWQLNLVEQKCISICGDNKLQANEDCDDGNDIAYDGCYKCKFECSLDCQQCYFGKCLKWHNSQNLDNYYIQKKVQDCQSNQGYYFDTLSDICQPICGDQIITLEEECDDGNSLFNDGCMNCKFICSDNCSNCQYGKCYECNPGYIINKFKCIPECGDQLVKVDEICDDGNNIRFDGCHKCQNSCQLECINCYYTNCIECLQGWNIIEGKCEKRCGDGQVAFMSNEQCDDPFDNYFVDCSYQFCQDNCQVCNQNQCISCFFPYQLINGLCQPICGDSIVSLQFEQCDDGNQIPYDGCHECQYSCSYGCIQCEKDNICKQCEQNLFLLDPLTAKCKQINQLNDDIQKYQIDSVNSTINIICNKNYILIDNLCANQCGNGQLNSYYEECDDGNNNGGDGCSSLCTVEEFFRCINLENQFTTCTFIKPPDFDLNCLSNKKNQTQIIELTFTKSIRLNYPSELDEVIIFRITPKIIHQLTLIPLQNLSIHLNNPIYQIFVQFLEYVENPKLEVEISKFLILDEFDLELQSFNKSVSLGNPNL</sequence>
<dbReference type="NCBIfam" id="TIGR02232">
    <property type="entry name" value="myxo_disulf_rpt"/>
    <property type="match status" value="3"/>
</dbReference>
<keyword evidence="2" id="KW-0677">Repeat</keyword>
<organism evidence="4 5">
    <name type="scientific">Paramecium sonneborni</name>
    <dbReference type="NCBI Taxonomy" id="65129"/>
    <lineage>
        <taxon>Eukaryota</taxon>
        <taxon>Sar</taxon>
        <taxon>Alveolata</taxon>
        <taxon>Ciliophora</taxon>
        <taxon>Intramacronucleata</taxon>
        <taxon>Oligohymenophorea</taxon>
        <taxon>Peniculida</taxon>
        <taxon>Parameciidae</taxon>
        <taxon>Paramecium</taxon>
    </lineage>
</organism>
<name>A0A8S1RS58_9CILI</name>
<comment type="caution">
    <text evidence="4">The sequence shown here is derived from an EMBL/GenBank/DDBJ whole genome shotgun (WGS) entry which is preliminary data.</text>
</comment>
<dbReference type="Pfam" id="PF13948">
    <property type="entry name" value="DUF4215"/>
    <property type="match status" value="6"/>
</dbReference>
<evidence type="ECO:0000256" key="1">
    <source>
        <dbReference type="ARBA" id="ARBA00022729"/>
    </source>
</evidence>
<evidence type="ECO:0000256" key="2">
    <source>
        <dbReference type="ARBA" id="ARBA00022737"/>
    </source>
</evidence>
<keyword evidence="1" id="KW-0732">Signal</keyword>
<evidence type="ECO:0000313" key="5">
    <source>
        <dbReference type="Proteomes" id="UP000692954"/>
    </source>
</evidence>
<reference evidence="4" key="1">
    <citation type="submission" date="2021-01" db="EMBL/GenBank/DDBJ databases">
        <authorList>
            <consortium name="Genoscope - CEA"/>
            <person name="William W."/>
        </authorList>
    </citation>
    <scope>NUCLEOTIDE SEQUENCE</scope>
</reference>
<dbReference type="PANTHER" id="PTHR38934:SF6">
    <property type="entry name" value="CHROMOSOME UNDETERMINED SCAFFOLD_176, WHOLE GENOME SHOTGUN SEQUENCE"/>
    <property type="match status" value="1"/>
</dbReference>
<keyword evidence="5" id="KW-1185">Reference proteome</keyword>